<dbReference type="InterPro" id="IPR011010">
    <property type="entry name" value="DNA_brk_join_enz"/>
</dbReference>
<dbReference type="PANTHER" id="PTHR30629">
    <property type="entry name" value="PROPHAGE INTEGRASE"/>
    <property type="match status" value="1"/>
</dbReference>
<dbReference type="GO" id="GO:0015074">
    <property type="term" value="P:DNA integration"/>
    <property type="evidence" value="ECO:0007669"/>
    <property type="project" value="UniProtKB-KW"/>
</dbReference>
<evidence type="ECO:0000256" key="2">
    <source>
        <dbReference type="ARBA" id="ARBA00022908"/>
    </source>
</evidence>
<dbReference type="InterPro" id="IPR025166">
    <property type="entry name" value="Integrase_DNA_bind_dom"/>
</dbReference>
<keyword evidence="2" id="KW-0229">DNA integration</keyword>
<evidence type="ECO:0000256" key="4">
    <source>
        <dbReference type="ARBA" id="ARBA00023172"/>
    </source>
</evidence>
<dbReference type="AlphaFoldDB" id="A0A6V8MR64"/>
<dbReference type="InterPro" id="IPR010998">
    <property type="entry name" value="Integrase_recombinase_N"/>
</dbReference>
<dbReference type="PROSITE" id="PS51898">
    <property type="entry name" value="TYR_RECOMBINASE"/>
    <property type="match status" value="1"/>
</dbReference>
<evidence type="ECO:0000259" key="5">
    <source>
        <dbReference type="PROSITE" id="PS51898"/>
    </source>
</evidence>
<dbReference type="PANTHER" id="PTHR30629:SF2">
    <property type="entry name" value="PROPHAGE INTEGRASE INTS-RELATED"/>
    <property type="match status" value="1"/>
</dbReference>
<dbReference type="Gene3D" id="1.10.150.130">
    <property type="match status" value="1"/>
</dbReference>
<accession>A0A6V8MR64</accession>
<dbReference type="Proteomes" id="UP000556026">
    <property type="component" value="Unassembled WGS sequence"/>
</dbReference>
<evidence type="ECO:0000313" key="6">
    <source>
        <dbReference type="EMBL" id="GFO62019.1"/>
    </source>
</evidence>
<dbReference type="EMBL" id="BLXX01000024">
    <property type="protein sequence ID" value="GFO62019.1"/>
    <property type="molecule type" value="Genomic_DNA"/>
</dbReference>
<keyword evidence="4" id="KW-0233">DNA recombination</keyword>
<dbReference type="Pfam" id="PF13356">
    <property type="entry name" value="Arm-DNA-bind_3"/>
    <property type="match status" value="1"/>
</dbReference>
<keyword evidence="3" id="KW-0238">DNA-binding</keyword>
<dbReference type="Gene3D" id="1.10.443.10">
    <property type="entry name" value="Intergrase catalytic core"/>
    <property type="match status" value="1"/>
</dbReference>
<comment type="caution">
    <text evidence="6">The sequence shown here is derived from an EMBL/GenBank/DDBJ whole genome shotgun (WGS) entry which is preliminary data.</text>
</comment>
<feature type="domain" description="Tyr recombinase" evidence="5">
    <location>
        <begin position="207"/>
        <end position="386"/>
    </location>
</feature>
<dbReference type="InterPro" id="IPR002104">
    <property type="entry name" value="Integrase_catalytic"/>
</dbReference>
<protein>
    <submittedName>
        <fullName evidence="6">Integrase</fullName>
    </submittedName>
</protein>
<dbReference type="Gene3D" id="3.30.160.390">
    <property type="entry name" value="Integrase, DNA-binding domain"/>
    <property type="match status" value="1"/>
</dbReference>
<proteinExistence type="inferred from homology"/>
<dbReference type="SUPFAM" id="SSF56349">
    <property type="entry name" value="DNA breaking-rejoining enzymes"/>
    <property type="match status" value="1"/>
</dbReference>
<gene>
    <name evidence="6" type="ORF">GMST_43440</name>
</gene>
<evidence type="ECO:0000256" key="3">
    <source>
        <dbReference type="ARBA" id="ARBA00023125"/>
    </source>
</evidence>
<dbReference type="Pfam" id="PF00589">
    <property type="entry name" value="Phage_integrase"/>
    <property type="match status" value="1"/>
</dbReference>
<evidence type="ECO:0000256" key="1">
    <source>
        <dbReference type="ARBA" id="ARBA00008857"/>
    </source>
</evidence>
<organism evidence="6 7">
    <name type="scientific">Geomonas silvestris</name>
    <dbReference type="NCBI Taxonomy" id="2740184"/>
    <lineage>
        <taxon>Bacteria</taxon>
        <taxon>Pseudomonadati</taxon>
        <taxon>Thermodesulfobacteriota</taxon>
        <taxon>Desulfuromonadia</taxon>
        <taxon>Geobacterales</taxon>
        <taxon>Geobacteraceae</taxon>
        <taxon>Geomonas</taxon>
    </lineage>
</organism>
<reference evidence="7" key="1">
    <citation type="submission" date="2020-06" db="EMBL/GenBank/DDBJ databases">
        <title>Draft genomic sequence of Geomonas sp. Red330.</title>
        <authorList>
            <person name="Itoh H."/>
            <person name="Zhenxing X."/>
            <person name="Ushijima N."/>
            <person name="Masuda Y."/>
            <person name="Shiratori Y."/>
            <person name="Senoo K."/>
        </authorList>
    </citation>
    <scope>NUCLEOTIDE SEQUENCE [LARGE SCALE GENOMIC DNA]</scope>
    <source>
        <strain evidence="7">Red330</strain>
    </source>
</reference>
<dbReference type="InterPro" id="IPR013762">
    <property type="entry name" value="Integrase-like_cat_sf"/>
</dbReference>
<evidence type="ECO:0000313" key="7">
    <source>
        <dbReference type="Proteomes" id="UP000556026"/>
    </source>
</evidence>
<dbReference type="InterPro" id="IPR038488">
    <property type="entry name" value="Integrase_DNA-bd_sf"/>
</dbReference>
<dbReference type="GO" id="GO:0003677">
    <property type="term" value="F:DNA binding"/>
    <property type="evidence" value="ECO:0007669"/>
    <property type="project" value="UniProtKB-KW"/>
</dbReference>
<dbReference type="InterPro" id="IPR050808">
    <property type="entry name" value="Phage_Integrase"/>
</dbReference>
<sequence>MPQLKITKANLSGITLPGSGQVDYHDTELKGFGVRATKEALTFFVRATMRGTGKKPFIPIGRYGTFTPDQARSTAKEYLQRLDKGENPHPKAQIQRQIITVKDLYSQYLSARKTPVAKSTAYQYEAWINNHFKDWLTLPADTITGTMVIERLGRIEKRSGSVQGANAIKLLKGLFRFGIALYPGVITFNPVDAVKEIRGRGWTKKTRRKTYITPEDFPAWYKAVDEYDNPKGRDFILLLLYTGLRRGEASVLKWSDLDLQNKTFTFTPEKKRGEKPEDDQVTMPMSKQLHQLLVKRLAAGWESEFIFPGRGMNPHITNPDPWKRDIIQASGVNFCFHDLRRTFITVAESLDISHYALKALLNHSLGNDVTGGYIMMTPERLREPTQKVVNKIMELAEVGIGISRENVT</sequence>
<keyword evidence="7" id="KW-1185">Reference proteome</keyword>
<name>A0A6V8MR64_9BACT</name>
<comment type="similarity">
    <text evidence="1">Belongs to the 'phage' integrase family.</text>
</comment>
<dbReference type="GO" id="GO:0006310">
    <property type="term" value="P:DNA recombination"/>
    <property type="evidence" value="ECO:0007669"/>
    <property type="project" value="UniProtKB-KW"/>
</dbReference>
<dbReference type="RefSeq" id="WP_183356801.1">
    <property type="nucleotide sequence ID" value="NZ_BLXX01000024.1"/>
</dbReference>